<dbReference type="PANTHER" id="PTHR24422:SF10">
    <property type="entry name" value="CHEMOTAXIS PROTEIN METHYLTRANSFERASE 2"/>
    <property type="match status" value="1"/>
</dbReference>
<dbReference type="SUPFAM" id="SSF55785">
    <property type="entry name" value="PYP-like sensor domain (PAS domain)"/>
    <property type="match status" value="2"/>
</dbReference>
<comment type="caution">
    <text evidence="7">The sequence shown here is derived from an EMBL/GenBank/DDBJ whole genome shotgun (WGS) entry which is preliminary data.</text>
</comment>
<dbReference type="InterPro" id="IPR000014">
    <property type="entry name" value="PAS"/>
</dbReference>
<dbReference type="SMART" id="SM00283">
    <property type="entry name" value="MA"/>
    <property type="match status" value="1"/>
</dbReference>
<dbReference type="SMART" id="SM00086">
    <property type="entry name" value="PAC"/>
    <property type="match status" value="2"/>
</dbReference>
<name>W9GQN0_9PROT</name>
<dbReference type="PROSITE" id="PS50192">
    <property type="entry name" value="T_SNARE"/>
    <property type="match status" value="1"/>
</dbReference>
<dbReference type="Gene3D" id="1.10.287.950">
    <property type="entry name" value="Methyl-accepting chemotaxis protein"/>
    <property type="match status" value="1"/>
</dbReference>
<feature type="domain" description="PAS" evidence="4">
    <location>
        <begin position="155"/>
        <end position="197"/>
    </location>
</feature>
<evidence type="ECO:0000256" key="2">
    <source>
        <dbReference type="PROSITE-ProRule" id="PRU00284"/>
    </source>
</evidence>
<dbReference type="InterPro" id="IPR000700">
    <property type="entry name" value="PAS-assoc_C"/>
</dbReference>
<dbReference type="AlphaFoldDB" id="W9GQN0"/>
<feature type="domain" description="PAS" evidence="4">
    <location>
        <begin position="16"/>
        <end position="75"/>
    </location>
</feature>
<dbReference type="InterPro" id="IPR050903">
    <property type="entry name" value="Bact_Chemotaxis_MeTrfase"/>
</dbReference>
<evidence type="ECO:0000259" key="5">
    <source>
        <dbReference type="PROSITE" id="PS50113"/>
    </source>
</evidence>
<dbReference type="InterPro" id="IPR004089">
    <property type="entry name" value="MCPsignal_dom"/>
</dbReference>
<dbReference type="CDD" id="cd00130">
    <property type="entry name" value="PAS"/>
    <property type="match status" value="2"/>
</dbReference>
<dbReference type="PANTHER" id="PTHR24422">
    <property type="entry name" value="CHEMOTAXIS PROTEIN METHYLTRANSFERASE"/>
    <property type="match status" value="1"/>
</dbReference>
<dbReference type="InterPro" id="IPR001610">
    <property type="entry name" value="PAC"/>
</dbReference>
<keyword evidence="2" id="KW-0807">Transducer</keyword>
<dbReference type="InterPro" id="IPR000727">
    <property type="entry name" value="T_SNARE_dom"/>
</dbReference>
<accession>W9GQN0</accession>
<dbReference type="InterPro" id="IPR035965">
    <property type="entry name" value="PAS-like_dom_sf"/>
</dbReference>
<dbReference type="InterPro" id="IPR013655">
    <property type="entry name" value="PAS_fold_3"/>
</dbReference>
<dbReference type="InterPro" id="IPR013656">
    <property type="entry name" value="PAS_4"/>
</dbReference>
<evidence type="ECO:0000313" key="8">
    <source>
        <dbReference type="Proteomes" id="UP000019486"/>
    </source>
</evidence>
<feature type="domain" description="T-SNARE coiled-coil homology" evidence="6">
    <location>
        <begin position="419"/>
        <end position="481"/>
    </location>
</feature>
<feature type="domain" description="PAC" evidence="5">
    <location>
        <begin position="92"/>
        <end position="144"/>
    </location>
</feature>
<proteinExistence type="inferred from homology"/>
<keyword evidence="8" id="KW-1185">Reference proteome</keyword>
<feature type="domain" description="Methyl-accepting transducer" evidence="3">
    <location>
        <begin position="267"/>
        <end position="496"/>
    </location>
</feature>
<comment type="similarity">
    <text evidence="1">Belongs to the methyl-accepting chemotaxis (MCP) protein family.</text>
</comment>
<dbReference type="Pfam" id="PF00015">
    <property type="entry name" value="MCPsignal"/>
    <property type="match status" value="1"/>
</dbReference>
<dbReference type="EMBL" id="AVFL01000053">
    <property type="protein sequence ID" value="EWY36089.1"/>
    <property type="molecule type" value="Genomic_DNA"/>
</dbReference>
<dbReference type="SMART" id="SM00091">
    <property type="entry name" value="PAS"/>
    <property type="match status" value="2"/>
</dbReference>
<evidence type="ECO:0000259" key="4">
    <source>
        <dbReference type="PROSITE" id="PS50112"/>
    </source>
</evidence>
<dbReference type="PATRIC" id="fig|1385369.3.peg.6879"/>
<dbReference type="NCBIfam" id="TIGR00229">
    <property type="entry name" value="sensory_box"/>
    <property type="match status" value="2"/>
</dbReference>
<sequence>MSVVGGGMSNWLFSNKIHELKAKIRALDASQAVIEFKMDGTILTANPNFLTALGYDLEEVRGRHHSMFVEPTERDGNDYRAFWERLRRGEFQSAEYRRVGKGGREVWIQATYNPILDSRGEPYKVVKFATDITGRKVQTADFEGQINAIDKSQAVIQFDLEGNVLTANPNFLAVMGYTLGEIQGRHHSMFVDPSERDGAGYRRFWEGLRRGEFQVAEYRRLGKGGREVWIQATYNPVLDPSGRLYKVVKFATDVTRQTQDRMRRAEVGLEVDTELNRIAETISAASARAEVGVDTANRTTANVHAVAAGAEQLAASVSEISSQTANASRISFEAMDEAERTSSVVMDLVGAAQRIGSVVELINTIANQTNLLALNATIEAARAGDAGKGFAVVAGEVKALASQTARATGEISSQIDQVRRATNQAADTITSIGETIRKVNEISSMIAAAAEEQSTVTRDMSANMQSASMGVEGISRTLGEMAATTRETEAATLRVRETSRGLVA</sequence>
<dbReference type="Proteomes" id="UP000019486">
    <property type="component" value="Unassembled WGS sequence"/>
</dbReference>
<dbReference type="GO" id="GO:0016020">
    <property type="term" value="C:membrane"/>
    <property type="evidence" value="ECO:0007669"/>
    <property type="project" value="InterPro"/>
</dbReference>
<feature type="domain" description="PAC" evidence="5">
    <location>
        <begin position="214"/>
        <end position="266"/>
    </location>
</feature>
<dbReference type="STRING" id="1385369.N825_29980"/>
<dbReference type="PROSITE" id="PS50112">
    <property type="entry name" value="PAS"/>
    <property type="match status" value="2"/>
</dbReference>
<gene>
    <name evidence="7" type="ORF">N825_29980</name>
</gene>
<dbReference type="GO" id="GO:0006935">
    <property type="term" value="P:chemotaxis"/>
    <property type="evidence" value="ECO:0007669"/>
    <property type="project" value="InterPro"/>
</dbReference>
<dbReference type="GO" id="GO:0007165">
    <property type="term" value="P:signal transduction"/>
    <property type="evidence" value="ECO:0007669"/>
    <property type="project" value="UniProtKB-KW"/>
</dbReference>
<dbReference type="GO" id="GO:0004888">
    <property type="term" value="F:transmembrane signaling receptor activity"/>
    <property type="evidence" value="ECO:0007669"/>
    <property type="project" value="InterPro"/>
</dbReference>
<evidence type="ECO:0000256" key="1">
    <source>
        <dbReference type="ARBA" id="ARBA00029447"/>
    </source>
</evidence>
<evidence type="ECO:0000313" key="7">
    <source>
        <dbReference type="EMBL" id="EWY36089.1"/>
    </source>
</evidence>
<dbReference type="PROSITE" id="PS50111">
    <property type="entry name" value="CHEMOTAXIS_TRANSDUC_2"/>
    <property type="match status" value="1"/>
</dbReference>
<organism evidence="7 8">
    <name type="scientific">Skermanella stibiiresistens SB22</name>
    <dbReference type="NCBI Taxonomy" id="1385369"/>
    <lineage>
        <taxon>Bacteria</taxon>
        <taxon>Pseudomonadati</taxon>
        <taxon>Pseudomonadota</taxon>
        <taxon>Alphaproteobacteria</taxon>
        <taxon>Rhodospirillales</taxon>
        <taxon>Azospirillaceae</taxon>
        <taxon>Skermanella</taxon>
    </lineage>
</organism>
<dbReference type="Gene3D" id="3.30.450.20">
    <property type="entry name" value="PAS domain"/>
    <property type="match status" value="2"/>
</dbReference>
<dbReference type="PRINTS" id="PR00260">
    <property type="entry name" value="CHEMTRNSDUCR"/>
</dbReference>
<dbReference type="PROSITE" id="PS50113">
    <property type="entry name" value="PAC"/>
    <property type="match status" value="2"/>
</dbReference>
<evidence type="ECO:0000259" key="6">
    <source>
        <dbReference type="PROSITE" id="PS50192"/>
    </source>
</evidence>
<dbReference type="InterPro" id="IPR004090">
    <property type="entry name" value="Chemotax_Me-accpt_rcpt"/>
</dbReference>
<reference evidence="7 8" key="1">
    <citation type="submission" date="2013-08" db="EMBL/GenBank/DDBJ databases">
        <title>The genome sequence of Skermanella stibiiresistens.</title>
        <authorList>
            <person name="Zhu W."/>
            <person name="Wang G."/>
        </authorList>
    </citation>
    <scope>NUCLEOTIDE SEQUENCE [LARGE SCALE GENOMIC DNA]</scope>
    <source>
        <strain evidence="7 8">SB22</strain>
    </source>
</reference>
<dbReference type="Pfam" id="PF08447">
    <property type="entry name" value="PAS_3"/>
    <property type="match status" value="1"/>
</dbReference>
<protein>
    <submittedName>
        <fullName evidence="7">Chemotaxis protein</fullName>
    </submittedName>
</protein>
<dbReference type="Pfam" id="PF08448">
    <property type="entry name" value="PAS_4"/>
    <property type="match status" value="1"/>
</dbReference>
<dbReference type="SUPFAM" id="SSF58104">
    <property type="entry name" value="Methyl-accepting chemotaxis protein (MCP) signaling domain"/>
    <property type="match status" value="1"/>
</dbReference>
<evidence type="ECO:0000259" key="3">
    <source>
        <dbReference type="PROSITE" id="PS50111"/>
    </source>
</evidence>